<dbReference type="AlphaFoldDB" id="A0A4R4ZDU7"/>
<protein>
    <submittedName>
        <fullName evidence="1">Uncharacterized protein</fullName>
    </submittedName>
</protein>
<organism evidence="1 2">
    <name type="scientific">Nonomuraea terrae</name>
    <dbReference type="NCBI Taxonomy" id="2530383"/>
    <lineage>
        <taxon>Bacteria</taxon>
        <taxon>Bacillati</taxon>
        <taxon>Actinomycetota</taxon>
        <taxon>Actinomycetes</taxon>
        <taxon>Streptosporangiales</taxon>
        <taxon>Streptosporangiaceae</taxon>
        <taxon>Nonomuraea</taxon>
    </lineage>
</organism>
<keyword evidence="2" id="KW-1185">Reference proteome</keyword>
<dbReference type="Proteomes" id="UP000295302">
    <property type="component" value="Unassembled WGS sequence"/>
</dbReference>
<proteinExistence type="predicted"/>
<evidence type="ECO:0000313" key="2">
    <source>
        <dbReference type="Proteomes" id="UP000295302"/>
    </source>
</evidence>
<name>A0A4R4ZDU7_9ACTN</name>
<comment type="caution">
    <text evidence="1">The sequence shown here is derived from an EMBL/GenBank/DDBJ whole genome shotgun (WGS) entry which is preliminary data.</text>
</comment>
<reference evidence="1 2" key="1">
    <citation type="submission" date="2019-03" db="EMBL/GenBank/DDBJ databases">
        <title>Draft genome sequences of novel Actinobacteria.</title>
        <authorList>
            <person name="Sahin N."/>
            <person name="Ay H."/>
            <person name="Saygin H."/>
        </authorList>
    </citation>
    <scope>NUCLEOTIDE SEQUENCE [LARGE SCALE GENOMIC DNA]</scope>
    <source>
        <strain evidence="1 2">CH32</strain>
    </source>
</reference>
<dbReference type="RefSeq" id="WP_132609116.1">
    <property type="nucleotide sequence ID" value="NZ_SMKQ01000008.1"/>
</dbReference>
<gene>
    <name evidence="1" type="ORF">E1286_04955</name>
</gene>
<dbReference type="EMBL" id="SMKQ01000008">
    <property type="protein sequence ID" value="TDD54542.1"/>
    <property type="molecule type" value="Genomic_DNA"/>
</dbReference>
<accession>A0A4R4ZDU7</accession>
<evidence type="ECO:0000313" key="1">
    <source>
        <dbReference type="EMBL" id="TDD54542.1"/>
    </source>
</evidence>
<sequence length="64" mass="7265">MSRLFSRRRGRHCRHGSYTGWAALSQIRPAQGDDFSRRRTTSLAVFPMAAPDYPHPYASKENAA</sequence>